<organism evidence="1 2">
    <name type="scientific">Trifolium medium</name>
    <dbReference type="NCBI Taxonomy" id="97028"/>
    <lineage>
        <taxon>Eukaryota</taxon>
        <taxon>Viridiplantae</taxon>
        <taxon>Streptophyta</taxon>
        <taxon>Embryophyta</taxon>
        <taxon>Tracheophyta</taxon>
        <taxon>Spermatophyta</taxon>
        <taxon>Magnoliopsida</taxon>
        <taxon>eudicotyledons</taxon>
        <taxon>Gunneridae</taxon>
        <taxon>Pentapetalae</taxon>
        <taxon>rosids</taxon>
        <taxon>fabids</taxon>
        <taxon>Fabales</taxon>
        <taxon>Fabaceae</taxon>
        <taxon>Papilionoideae</taxon>
        <taxon>50 kb inversion clade</taxon>
        <taxon>NPAAA clade</taxon>
        <taxon>Hologalegina</taxon>
        <taxon>IRL clade</taxon>
        <taxon>Trifolieae</taxon>
        <taxon>Trifolium</taxon>
    </lineage>
</organism>
<protein>
    <submittedName>
        <fullName evidence="1">Uncharacterized protein</fullName>
    </submittedName>
</protein>
<dbReference type="Proteomes" id="UP000265520">
    <property type="component" value="Unassembled WGS sequence"/>
</dbReference>
<name>A0A392VJD9_9FABA</name>
<keyword evidence="2" id="KW-1185">Reference proteome</keyword>
<dbReference type="AlphaFoldDB" id="A0A392VJD9"/>
<accession>A0A392VJD9</accession>
<feature type="non-terminal residue" evidence="1">
    <location>
        <position position="65"/>
    </location>
</feature>
<comment type="caution">
    <text evidence="1">The sequence shown here is derived from an EMBL/GenBank/DDBJ whole genome shotgun (WGS) entry which is preliminary data.</text>
</comment>
<evidence type="ECO:0000313" key="1">
    <source>
        <dbReference type="EMBL" id="MCI87081.1"/>
    </source>
</evidence>
<evidence type="ECO:0000313" key="2">
    <source>
        <dbReference type="Proteomes" id="UP000265520"/>
    </source>
</evidence>
<dbReference type="EMBL" id="LXQA011156987">
    <property type="protein sequence ID" value="MCI87081.1"/>
    <property type="molecule type" value="Genomic_DNA"/>
</dbReference>
<proteinExistence type="predicted"/>
<sequence>MLRVAPVGSEDCWKPLLAARRAGRYGALRRSSRVQLRRFQGTARGTDSCGASRTFICSSRALRRK</sequence>
<reference evidence="1 2" key="1">
    <citation type="journal article" date="2018" name="Front. Plant Sci.">
        <title>Red Clover (Trifolium pratense) and Zigzag Clover (T. medium) - A Picture of Genomic Similarities and Differences.</title>
        <authorList>
            <person name="Dluhosova J."/>
            <person name="Istvanek J."/>
            <person name="Nedelnik J."/>
            <person name="Repkova J."/>
        </authorList>
    </citation>
    <scope>NUCLEOTIDE SEQUENCE [LARGE SCALE GENOMIC DNA]</scope>
    <source>
        <strain evidence="2">cv. 10/8</strain>
        <tissue evidence="1">Leaf</tissue>
    </source>
</reference>